<keyword evidence="3" id="KW-1185">Reference proteome</keyword>
<protein>
    <submittedName>
        <fullName evidence="2">Uncharacterized protein</fullName>
    </submittedName>
</protein>
<evidence type="ECO:0000256" key="1">
    <source>
        <dbReference type="SAM" id="Phobius"/>
    </source>
</evidence>
<keyword evidence="1" id="KW-1133">Transmembrane helix</keyword>
<dbReference type="RefSeq" id="WP_420163289.1">
    <property type="nucleotide sequence ID" value="NZ_JBDLNV010000002.1"/>
</dbReference>
<comment type="caution">
    <text evidence="2">The sequence shown here is derived from an EMBL/GenBank/DDBJ whole genome shotgun (WGS) entry which is preliminary data.</text>
</comment>
<evidence type="ECO:0000313" key="3">
    <source>
        <dbReference type="Proteomes" id="UP001629745"/>
    </source>
</evidence>
<feature type="transmembrane region" description="Helical" evidence="1">
    <location>
        <begin position="64"/>
        <end position="84"/>
    </location>
</feature>
<keyword evidence="1" id="KW-0472">Membrane</keyword>
<reference evidence="2 3" key="1">
    <citation type="submission" date="2023-11" db="EMBL/GenBank/DDBJ databases">
        <authorList>
            <person name="Val-Calvo J."/>
            <person name="Scortti M."/>
            <person name="Vazquez-Boland J."/>
        </authorList>
    </citation>
    <scope>NUCLEOTIDE SEQUENCE [LARGE SCALE GENOMIC DNA]</scope>
    <source>
        <strain evidence="2 3">PAM 2766</strain>
    </source>
</reference>
<name>A0ABW9FC83_9NOCA</name>
<evidence type="ECO:0000313" key="2">
    <source>
        <dbReference type="EMBL" id="MFM1722703.1"/>
    </source>
</evidence>
<proteinExistence type="predicted"/>
<sequence length="89" mass="9677">MSEQRRAEFSVGSGADTRHRCVEWQPHDTAWVAWMALLPVLLLAVSVPAASLDSNRSPVIGSVLITWVVVGAMFVPTAVVSYPLCSLRI</sequence>
<organism evidence="2 3">
    <name type="scientific">Rhodococcus parequi</name>
    <dbReference type="NCBI Taxonomy" id="3137122"/>
    <lineage>
        <taxon>Bacteria</taxon>
        <taxon>Bacillati</taxon>
        <taxon>Actinomycetota</taxon>
        <taxon>Actinomycetes</taxon>
        <taxon>Mycobacteriales</taxon>
        <taxon>Nocardiaceae</taxon>
        <taxon>Rhodococcus</taxon>
    </lineage>
</organism>
<dbReference type="Proteomes" id="UP001629745">
    <property type="component" value="Unassembled WGS sequence"/>
</dbReference>
<accession>A0ABW9FC83</accession>
<keyword evidence="1" id="KW-0812">Transmembrane</keyword>
<dbReference type="EMBL" id="JBDLNV010000002">
    <property type="protein sequence ID" value="MFM1722703.1"/>
    <property type="molecule type" value="Genomic_DNA"/>
</dbReference>
<gene>
    <name evidence="2" type="ORF">ABEU20_001262</name>
</gene>
<feature type="transmembrane region" description="Helical" evidence="1">
    <location>
        <begin position="31"/>
        <end position="52"/>
    </location>
</feature>